<dbReference type="Pfam" id="PF07336">
    <property type="entry name" value="ABATE"/>
    <property type="match status" value="1"/>
</dbReference>
<keyword evidence="3" id="KW-1185">Reference proteome</keyword>
<organism evidence="2 3">
    <name type="scientific">Microbacterium soli</name>
    <dbReference type="NCBI Taxonomy" id="446075"/>
    <lineage>
        <taxon>Bacteria</taxon>
        <taxon>Bacillati</taxon>
        <taxon>Actinomycetota</taxon>
        <taxon>Actinomycetes</taxon>
        <taxon>Micrococcales</taxon>
        <taxon>Microbacteriaceae</taxon>
        <taxon>Microbacterium</taxon>
    </lineage>
</organism>
<accession>A0ABP7NC89</accession>
<dbReference type="Gene3D" id="1.10.3300.10">
    <property type="entry name" value="Jann2411-like domain"/>
    <property type="match status" value="1"/>
</dbReference>
<dbReference type="InterPro" id="IPR023286">
    <property type="entry name" value="ABATE_dom_sf"/>
</dbReference>
<dbReference type="Pfam" id="PF11706">
    <property type="entry name" value="zf-CGNR"/>
    <property type="match status" value="1"/>
</dbReference>
<evidence type="ECO:0000313" key="2">
    <source>
        <dbReference type="EMBL" id="GAA3942772.1"/>
    </source>
</evidence>
<dbReference type="Proteomes" id="UP001501591">
    <property type="component" value="Unassembled WGS sequence"/>
</dbReference>
<dbReference type="EMBL" id="BAABCP010000001">
    <property type="protein sequence ID" value="GAA3942772.1"/>
    <property type="molecule type" value="Genomic_DNA"/>
</dbReference>
<dbReference type="PANTHER" id="PTHR35525">
    <property type="entry name" value="BLL6575 PROTEIN"/>
    <property type="match status" value="1"/>
</dbReference>
<evidence type="ECO:0000259" key="1">
    <source>
        <dbReference type="Pfam" id="PF11706"/>
    </source>
</evidence>
<dbReference type="SUPFAM" id="SSF160904">
    <property type="entry name" value="Jann2411-like"/>
    <property type="match status" value="1"/>
</dbReference>
<feature type="domain" description="Zinc finger CGNR" evidence="1">
    <location>
        <begin position="134"/>
        <end position="176"/>
    </location>
</feature>
<proteinExistence type="predicted"/>
<name>A0ABP7NC89_9MICO</name>
<comment type="caution">
    <text evidence="2">The sequence shown here is derived from an EMBL/GenBank/DDBJ whole genome shotgun (WGS) entry which is preliminary data.</text>
</comment>
<gene>
    <name evidence="2" type="ORF">GCM10022383_20820</name>
</gene>
<reference evidence="3" key="1">
    <citation type="journal article" date="2019" name="Int. J. Syst. Evol. Microbiol.">
        <title>The Global Catalogue of Microorganisms (GCM) 10K type strain sequencing project: providing services to taxonomists for standard genome sequencing and annotation.</title>
        <authorList>
            <consortium name="The Broad Institute Genomics Platform"/>
            <consortium name="The Broad Institute Genome Sequencing Center for Infectious Disease"/>
            <person name="Wu L."/>
            <person name="Ma J."/>
        </authorList>
    </citation>
    <scope>NUCLEOTIDE SEQUENCE [LARGE SCALE GENOMIC DNA]</scope>
    <source>
        <strain evidence="3">JCM 17024</strain>
    </source>
</reference>
<dbReference type="RefSeq" id="WP_344819510.1">
    <property type="nucleotide sequence ID" value="NZ_BAABCP010000001.1"/>
</dbReference>
<evidence type="ECO:0000313" key="3">
    <source>
        <dbReference type="Proteomes" id="UP001501591"/>
    </source>
</evidence>
<dbReference type="InterPro" id="IPR021005">
    <property type="entry name" value="Znf_CGNR"/>
</dbReference>
<sequence length="180" mass="19616">MVHDFPCGTRVLDFVGTLEARRDGTVERLNSPDDLDAWFLESGLLTRAAGPSDAEVAVAVELREAIYALMRSLMHGETPPTDAVDTVNTAAASASVTMTLHENGIRRTGDTRQALSALAREAIEIAGGNEAALLRECARPGCTQVYLDHSRGHRREWCSMATCGSRMKAKAYRERKKAAR</sequence>
<dbReference type="InterPro" id="IPR010852">
    <property type="entry name" value="ABATE"/>
</dbReference>
<dbReference type="PANTHER" id="PTHR35525:SF3">
    <property type="entry name" value="BLL6575 PROTEIN"/>
    <property type="match status" value="1"/>
</dbReference>
<protein>
    <submittedName>
        <fullName evidence="2">CGNR zinc finger domain-containing protein</fullName>
    </submittedName>
</protein>